<name>A0A7R9F4Z5_9NEOP</name>
<dbReference type="GO" id="GO:0005743">
    <property type="term" value="C:mitochondrial inner membrane"/>
    <property type="evidence" value="ECO:0007669"/>
    <property type="project" value="UniProtKB-SubCell"/>
</dbReference>
<dbReference type="PRINTS" id="PR00928">
    <property type="entry name" value="GRAVESDC"/>
</dbReference>
<dbReference type="AlphaFoldDB" id="A0A7R9F4Z5"/>
<evidence type="ECO:0000256" key="10">
    <source>
        <dbReference type="RuleBase" id="RU000488"/>
    </source>
</evidence>
<dbReference type="Gene3D" id="1.50.40.10">
    <property type="entry name" value="Mitochondrial carrier domain"/>
    <property type="match status" value="1"/>
</dbReference>
<reference evidence="11" key="1">
    <citation type="submission" date="2020-11" db="EMBL/GenBank/DDBJ databases">
        <authorList>
            <person name="Tran Van P."/>
        </authorList>
    </citation>
    <scope>NUCLEOTIDE SEQUENCE</scope>
</reference>
<dbReference type="InterPro" id="IPR023395">
    <property type="entry name" value="MCP_dom_sf"/>
</dbReference>
<dbReference type="SUPFAM" id="SSF103506">
    <property type="entry name" value="Mitochondrial carrier"/>
    <property type="match status" value="1"/>
</dbReference>
<evidence type="ECO:0000256" key="2">
    <source>
        <dbReference type="ARBA" id="ARBA00006375"/>
    </source>
</evidence>
<keyword evidence="6" id="KW-0999">Mitochondrion inner membrane</keyword>
<keyword evidence="7" id="KW-0496">Mitochondrion</keyword>
<evidence type="ECO:0000256" key="9">
    <source>
        <dbReference type="PROSITE-ProRule" id="PRU00282"/>
    </source>
</evidence>
<feature type="repeat" description="Solcar" evidence="9">
    <location>
        <begin position="29"/>
        <end position="117"/>
    </location>
</feature>
<evidence type="ECO:0008006" key="12">
    <source>
        <dbReference type="Google" id="ProtNLM"/>
    </source>
</evidence>
<proteinExistence type="inferred from homology"/>
<evidence type="ECO:0000256" key="5">
    <source>
        <dbReference type="ARBA" id="ARBA00022737"/>
    </source>
</evidence>
<keyword evidence="5" id="KW-0677">Repeat</keyword>
<evidence type="ECO:0000256" key="1">
    <source>
        <dbReference type="ARBA" id="ARBA00004448"/>
    </source>
</evidence>
<evidence type="ECO:0000256" key="8">
    <source>
        <dbReference type="ARBA" id="ARBA00023136"/>
    </source>
</evidence>
<keyword evidence="4 9" id="KW-0812">Transmembrane</keyword>
<dbReference type="PROSITE" id="PS50920">
    <property type="entry name" value="SOLCAR"/>
    <property type="match status" value="2"/>
</dbReference>
<evidence type="ECO:0000256" key="6">
    <source>
        <dbReference type="ARBA" id="ARBA00022792"/>
    </source>
</evidence>
<sequence>MVRIFPYAATQFTAFEMYKKLFSHILGINSHVAKFLAGSGAGVTAVLLTYPLDTIRARLAFQVTGEHVYTGIVHTAVTIFKEEGGLRALYRGLVPTLCGMVPYAGLSFYCFERLKFTCMKYAPHLTCDPCARNTGGLVLLLPAKLLCGGFAGAVAQSVSYPLDVTRRRMQLAMMNPETRKYGMGMVQTITMIYRDHGVFRGLYRGMSINYMRAIPMAAVSFSTYELMKQLLNLDTGMKLA</sequence>
<keyword evidence="8 9" id="KW-0472">Membrane</keyword>
<organism evidence="11">
    <name type="scientific">Timema bartmani</name>
    <dbReference type="NCBI Taxonomy" id="61472"/>
    <lineage>
        <taxon>Eukaryota</taxon>
        <taxon>Metazoa</taxon>
        <taxon>Ecdysozoa</taxon>
        <taxon>Arthropoda</taxon>
        <taxon>Hexapoda</taxon>
        <taxon>Insecta</taxon>
        <taxon>Pterygota</taxon>
        <taxon>Neoptera</taxon>
        <taxon>Polyneoptera</taxon>
        <taxon>Phasmatodea</taxon>
        <taxon>Timematodea</taxon>
        <taxon>Timematoidea</taxon>
        <taxon>Timematidae</taxon>
        <taxon>Timema</taxon>
    </lineage>
</organism>
<evidence type="ECO:0000313" key="11">
    <source>
        <dbReference type="EMBL" id="CAD7447015.1"/>
    </source>
</evidence>
<feature type="repeat" description="Solcar" evidence="9">
    <location>
        <begin position="143"/>
        <end position="230"/>
    </location>
</feature>
<evidence type="ECO:0000256" key="3">
    <source>
        <dbReference type="ARBA" id="ARBA00022448"/>
    </source>
</evidence>
<dbReference type="InterPro" id="IPR018108">
    <property type="entry name" value="MCP_transmembrane"/>
</dbReference>
<comment type="similarity">
    <text evidence="2 10">Belongs to the mitochondrial carrier (TC 2.A.29) family.</text>
</comment>
<dbReference type="PANTHER" id="PTHR24089">
    <property type="entry name" value="SOLUTE CARRIER FAMILY 25"/>
    <property type="match status" value="1"/>
</dbReference>
<gene>
    <name evidence="11" type="ORF">TBIB3V08_LOCUS9332</name>
</gene>
<evidence type="ECO:0000256" key="4">
    <source>
        <dbReference type="ARBA" id="ARBA00022692"/>
    </source>
</evidence>
<evidence type="ECO:0000256" key="7">
    <source>
        <dbReference type="ARBA" id="ARBA00023128"/>
    </source>
</evidence>
<dbReference type="InterPro" id="IPR002067">
    <property type="entry name" value="MCP"/>
</dbReference>
<accession>A0A7R9F4Z5</accession>
<dbReference type="PRINTS" id="PR00926">
    <property type="entry name" value="MITOCARRIER"/>
</dbReference>
<dbReference type="GO" id="GO:0055085">
    <property type="term" value="P:transmembrane transport"/>
    <property type="evidence" value="ECO:0007669"/>
    <property type="project" value="InterPro"/>
</dbReference>
<dbReference type="Pfam" id="PF00153">
    <property type="entry name" value="Mito_carr"/>
    <property type="match status" value="2"/>
</dbReference>
<protein>
    <recommendedName>
        <fullName evidence="12">Graves disease carrier protein</fullName>
    </recommendedName>
</protein>
<dbReference type="EMBL" id="OD568477">
    <property type="protein sequence ID" value="CAD7447015.1"/>
    <property type="molecule type" value="Genomic_DNA"/>
</dbReference>
<dbReference type="InterPro" id="IPR002167">
    <property type="entry name" value="GDC-like"/>
</dbReference>
<comment type="subcellular location">
    <subcellularLocation>
        <location evidence="1">Mitochondrion inner membrane</location>
        <topology evidence="1">Multi-pass membrane protein</topology>
    </subcellularLocation>
</comment>
<keyword evidence="3 10" id="KW-0813">Transport</keyword>